<keyword evidence="2" id="KW-0012">Acyltransferase</keyword>
<dbReference type="Proteomes" id="UP001367508">
    <property type="component" value="Unassembled WGS sequence"/>
</dbReference>
<keyword evidence="1" id="KW-0808">Transferase</keyword>
<evidence type="ECO:0000256" key="1">
    <source>
        <dbReference type="ARBA" id="ARBA00022679"/>
    </source>
</evidence>
<accession>A0AAN9PZL5</accession>
<dbReference type="PANTHER" id="PTHR31625">
    <property type="match status" value="1"/>
</dbReference>
<name>A0AAN9PZL5_CANGL</name>
<sequence>MVRKIELLGMEEEKGVKVVQECSIAPIEGKETSPTSTSLHFTLFDLLWLRTPPVERLFFYPFPNPTNPSFYDSIIPNLKHSLSLTLKHFLPLAGTITWPIHSPHPIITYVPGNTVPFTIAESNANFNLLSSNTCQASLRNPFIPHLVTSHEQASVMALQVTLFPNSGFCLGIATHHAVCDGKTSTLFLKSWAYACSNNLGEKKSSFLSLPKHLTPFYDRSMIKDPTGIGALYVNSWLNFGGPNNRSVKVWDFGGAISDEATRGSFELTSKNIQKLKQHAQSKLKENAHLSTFSVTCAYVLQCLVKVEQPKTNGVAFLFSVDCRSRLDPPIPNTYFGNCIIGHKVMDETKKLLGEDGFINALEGINESLNKLEDGVLNGAVTLATMMQIAKDNRIFSTAGSPRFEVYSIDFGWGRPKKVDMTSIGKTGAFCLSESRNENGGIEIDLVLNKQEMESFAAHFAQGLESF</sequence>
<evidence type="ECO:0000256" key="2">
    <source>
        <dbReference type="ARBA" id="ARBA00023315"/>
    </source>
</evidence>
<dbReference type="AlphaFoldDB" id="A0AAN9PZL5"/>
<keyword evidence="4" id="KW-1185">Reference proteome</keyword>
<organism evidence="3 4">
    <name type="scientific">Canavalia gladiata</name>
    <name type="common">Sword bean</name>
    <name type="synonym">Dolichos gladiatus</name>
    <dbReference type="NCBI Taxonomy" id="3824"/>
    <lineage>
        <taxon>Eukaryota</taxon>
        <taxon>Viridiplantae</taxon>
        <taxon>Streptophyta</taxon>
        <taxon>Embryophyta</taxon>
        <taxon>Tracheophyta</taxon>
        <taxon>Spermatophyta</taxon>
        <taxon>Magnoliopsida</taxon>
        <taxon>eudicotyledons</taxon>
        <taxon>Gunneridae</taxon>
        <taxon>Pentapetalae</taxon>
        <taxon>rosids</taxon>
        <taxon>fabids</taxon>
        <taxon>Fabales</taxon>
        <taxon>Fabaceae</taxon>
        <taxon>Papilionoideae</taxon>
        <taxon>50 kb inversion clade</taxon>
        <taxon>NPAAA clade</taxon>
        <taxon>indigoferoid/millettioid clade</taxon>
        <taxon>Phaseoleae</taxon>
        <taxon>Canavalia</taxon>
    </lineage>
</organism>
<dbReference type="Gene3D" id="3.30.559.10">
    <property type="entry name" value="Chloramphenicol acetyltransferase-like domain"/>
    <property type="match status" value="2"/>
</dbReference>
<dbReference type="InterPro" id="IPR051504">
    <property type="entry name" value="Plant_metabolite_acyltrans"/>
</dbReference>
<dbReference type="GO" id="GO:0016747">
    <property type="term" value="F:acyltransferase activity, transferring groups other than amino-acyl groups"/>
    <property type="evidence" value="ECO:0007669"/>
    <property type="project" value="UniProtKB-ARBA"/>
</dbReference>
<dbReference type="Pfam" id="PF02458">
    <property type="entry name" value="Transferase"/>
    <property type="match status" value="1"/>
</dbReference>
<dbReference type="InterPro" id="IPR023213">
    <property type="entry name" value="CAT-like_dom_sf"/>
</dbReference>
<evidence type="ECO:0000313" key="3">
    <source>
        <dbReference type="EMBL" id="KAK7316292.1"/>
    </source>
</evidence>
<gene>
    <name evidence="3" type="ORF">VNO77_35220</name>
</gene>
<evidence type="ECO:0000313" key="4">
    <source>
        <dbReference type="Proteomes" id="UP001367508"/>
    </source>
</evidence>
<comment type="caution">
    <text evidence="3">The sequence shown here is derived from an EMBL/GenBank/DDBJ whole genome shotgun (WGS) entry which is preliminary data.</text>
</comment>
<protein>
    <submittedName>
        <fullName evidence="3">Uncharacterized protein</fullName>
    </submittedName>
</protein>
<dbReference type="EMBL" id="JAYMYQ010000008">
    <property type="protein sequence ID" value="KAK7316292.1"/>
    <property type="molecule type" value="Genomic_DNA"/>
</dbReference>
<dbReference type="SUPFAM" id="SSF52777">
    <property type="entry name" value="CoA-dependent acyltransferases"/>
    <property type="match status" value="1"/>
</dbReference>
<proteinExistence type="predicted"/>
<reference evidence="3 4" key="1">
    <citation type="submission" date="2024-01" db="EMBL/GenBank/DDBJ databases">
        <title>The genomes of 5 underutilized Papilionoideae crops provide insights into root nodulation and disease resistanc.</title>
        <authorList>
            <person name="Jiang F."/>
        </authorList>
    </citation>
    <scope>NUCLEOTIDE SEQUENCE [LARGE SCALE GENOMIC DNA]</scope>
    <source>
        <strain evidence="3">LVBAO_FW01</strain>
        <tissue evidence="3">Leaves</tissue>
    </source>
</reference>